<dbReference type="EMBL" id="BAABME010006021">
    <property type="protein sequence ID" value="GAA0167262.1"/>
    <property type="molecule type" value="Genomic_DNA"/>
</dbReference>
<dbReference type="InterPro" id="IPR027417">
    <property type="entry name" value="P-loop_NTPase"/>
</dbReference>
<keyword evidence="4" id="KW-0378">Hydrolase</keyword>
<dbReference type="Gene3D" id="2.40.50.140">
    <property type="entry name" value="Nucleic acid-binding proteins"/>
    <property type="match status" value="1"/>
</dbReference>
<evidence type="ECO:0000256" key="1">
    <source>
        <dbReference type="ARBA" id="ARBA00023125"/>
    </source>
</evidence>
<dbReference type="InterPro" id="IPR049163">
    <property type="entry name" value="Pif1-like_2B_dom"/>
</dbReference>
<keyword evidence="4" id="KW-0067">ATP-binding</keyword>
<dbReference type="GO" id="GO:0004386">
    <property type="term" value="F:helicase activity"/>
    <property type="evidence" value="ECO:0007669"/>
    <property type="project" value="UniProtKB-KW"/>
</dbReference>
<protein>
    <submittedName>
        <fullName evidence="4">DNA helicase</fullName>
    </submittedName>
</protein>
<dbReference type="Pfam" id="PF16900">
    <property type="entry name" value="REPA_OB_2"/>
    <property type="match status" value="1"/>
</dbReference>
<evidence type="ECO:0000259" key="2">
    <source>
        <dbReference type="Pfam" id="PF16900"/>
    </source>
</evidence>
<accession>A0AAV3QYU5</accession>
<dbReference type="Proteomes" id="UP001454036">
    <property type="component" value="Unassembled WGS sequence"/>
</dbReference>
<keyword evidence="4" id="KW-0347">Helicase</keyword>
<proteinExistence type="predicted"/>
<comment type="caution">
    <text evidence="4">The sequence shown here is derived from an EMBL/GenBank/DDBJ whole genome shotgun (WGS) entry which is preliminary data.</text>
</comment>
<feature type="domain" description="Replication protein A OB" evidence="2">
    <location>
        <begin position="254"/>
        <end position="348"/>
    </location>
</feature>
<dbReference type="Gene3D" id="3.40.50.300">
    <property type="entry name" value="P-loop containing nucleotide triphosphate hydrolases"/>
    <property type="match status" value="1"/>
</dbReference>
<sequence>MIIAYTSIEESLEVLIAHVYPEMSMFETAPFEMMKRTILCSKNEFVDDINSRLIERFPGKEIVYTSNDRTKSGKDQGDLNTLEPKGLPQHKLVLKMNSPIILLRNINPVEGLCNGTRLICKTILTNVVGAVIATGQFKGKHVWIPKIPLEANPAENKYLIPFVRRQILVRLCFAMTINKSQGQTLYYVGLYLKQPVFSHGHLYVGLSRAKTGTNVKILIIPPTCHDPVAQAMPNMKYFLDNLTLLGLIHDSLINDGQSVDIMHIIIKAEESRNVNTDNEQTTFQNFKIVDADKKPIQLTMWGELTSTIGPYLMEASRNYEVVVAKRLKVTRSRYGVITVRGKNSSSFAVDPPIEAASGLKSWFDSMREIELPQLLED</sequence>
<keyword evidence="5" id="KW-1185">Reference proteome</keyword>
<name>A0AAV3QYU5_LITER</name>
<keyword evidence="1" id="KW-0238">DNA-binding</keyword>
<dbReference type="GO" id="GO:0003677">
    <property type="term" value="F:DNA binding"/>
    <property type="evidence" value="ECO:0007669"/>
    <property type="project" value="UniProtKB-KW"/>
</dbReference>
<dbReference type="PANTHER" id="PTHR10492:SF57">
    <property type="entry name" value="ATP-DEPENDENT DNA HELICASE"/>
    <property type="match status" value="1"/>
</dbReference>
<dbReference type="AlphaFoldDB" id="A0AAV3QYU5"/>
<dbReference type="InterPro" id="IPR012340">
    <property type="entry name" value="NA-bd_OB-fold"/>
</dbReference>
<feature type="domain" description="DNA helicase Pif1-like 2B" evidence="3">
    <location>
        <begin position="79"/>
        <end position="119"/>
    </location>
</feature>
<keyword evidence="4" id="KW-0547">Nucleotide-binding</keyword>
<evidence type="ECO:0000259" key="3">
    <source>
        <dbReference type="Pfam" id="PF21530"/>
    </source>
</evidence>
<evidence type="ECO:0000313" key="4">
    <source>
        <dbReference type="EMBL" id="GAA0167262.1"/>
    </source>
</evidence>
<dbReference type="SUPFAM" id="SSF52540">
    <property type="entry name" value="P-loop containing nucleoside triphosphate hydrolases"/>
    <property type="match status" value="1"/>
</dbReference>
<dbReference type="SUPFAM" id="SSF50249">
    <property type="entry name" value="Nucleic acid-binding proteins"/>
    <property type="match status" value="1"/>
</dbReference>
<evidence type="ECO:0000313" key="5">
    <source>
        <dbReference type="Proteomes" id="UP001454036"/>
    </source>
</evidence>
<dbReference type="CDD" id="cd18809">
    <property type="entry name" value="SF1_C_RecD"/>
    <property type="match status" value="1"/>
</dbReference>
<gene>
    <name evidence="4" type="ORF">LIER_22234</name>
</gene>
<organism evidence="4 5">
    <name type="scientific">Lithospermum erythrorhizon</name>
    <name type="common">Purple gromwell</name>
    <name type="synonym">Lithospermum officinale var. erythrorhizon</name>
    <dbReference type="NCBI Taxonomy" id="34254"/>
    <lineage>
        <taxon>Eukaryota</taxon>
        <taxon>Viridiplantae</taxon>
        <taxon>Streptophyta</taxon>
        <taxon>Embryophyta</taxon>
        <taxon>Tracheophyta</taxon>
        <taxon>Spermatophyta</taxon>
        <taxon>Magnoliopsida</taxon>
        <taxon>eudicotyledons</taxon>
        <taxon>Gunneridae</taxon>
        <taxon>Pentapetalae</taxon>
        <taxon>asterids</taxon>
        <taxon>lamiids</taxon>
        <taxon>Boraginales</taxon>
        <taxon>Boraginaceae</taxon>
        <taxon>Boraginoideae</taxon>
        <taxon>Lithospermeae</taxon>
        <taxon>Lithospermum</taxon>
    </lineage>
</organism>
<reference evidence="4 5" key="1">
    <citation type="submission" date="2024-01" db="EMBL/GenBank/DDBJ databases">
        <title>The complete chloroplast genome sequence of Lithospermum erythrorhizon: insights into the phylogenetic relationship among Boraginaceae species and the maternal lineages of purple gromwells.</title>
        <authorList>
            <person name="Okada T."/>
            <person name="Watanabe K."/>
        </authorList>
    </citation>
    <scope>NUCLEOTIDE SEQUENCE [LARGE SCALE GENOMIC DNA]</scope>
</reference>
<dbReference type="PANTHER" id="PTHR10492">
    <property type="match status" value="1"/>
</dbReference>
<dbReference type="InterPro" id="IPR031657">
    <property type="entry name" value="REPA_OB_2"/>
</dbReference>
<dbReference type="Pfam" id="PF21530">
    <property type="entry name" value="Pif1_2B_dom"/>
    <property type="match status" value="1"/>
</dbReference>